<evidence type="ECO:0000313" key="2">
    <source>
        <dbReference type="EMBL" id="CAD9681503.1"/>
    </source>
</evidence>
<proteinExistence type="predicted"/>
<sequence>MSYSQLVKTAGKRKMNAKPPVRQRASPRGAALEASNAATSSKSSVSPFRDRTAGLLRRKSSRNSKDDSADRSASAPVKRPSFLARKNSNSSIVAEEAKKSSVSKQRPGSFLIRKRSQSKLKDDADDVGPTAAAKDSPKASTSMRRPSINRKNSSGRLSPVKPVAESRPRSAPRAVSAFPGNGGATPSTPEEKAATEKLITPSKMMSNPDPSTTEVTPDQAILALRNKLHDTERLITACQGKITEYQTKLAMFRAEKLEVEMKISKQEQKLKRAKFPPDTKVQVNLSFDALHPVWAEAIVVEHDLSSGTFVLIVENFGEVDSVPAEKVRHVVLAPDHEKVYEFDEDTLAIGMAVEVNTGVDDVGNQIWTRGVIQSITSETGTFEVLLDNEGILEDVPRGGLRPFPE</sequence>
<dbReference type="AlphaFoldDB" id="A0A7S2RUZ2"/>
<feature type="region of interest" description="Disordered" evidence="1">
    <location>
        <begin position="1"/>
        <end position="194"/>
    </location>
</feature>
<evidence type="ECO:0008006" key="3">
    <source>
        <dbReference type="Google" id="ProtNLM"/>
    </source>
</evidence>
<name>A0A7S2RUZ2_9STRA</name>
<gene>
    <name evidence="2" type="ORF">RMAR1173_LOCUS8282</name>
</gene>
<dbReference type="EMBL" id="HBHJ01012696">
    <property type="protein sequence ID" value="CAD9681503.1"/>
    <property type="molecule type" value="Transcribed_RNA"/>
</dbReference>
<reference evidence="2" key="1">
    <citation type="submission" date="2021-01" db="EMBL/GenBank/DDBJ databases">
        <authorList>
            <person name="Corre E."/>
            <person name="Pelletier E."/>
            <person name="Niang G."/>
            <person name="Scheremetjew M."/>
            <person name="Finn R."/>
            <person name="Kale V."/>
            <person name="Holt S."/>
            <person name="Cochrane G."/>
            <person name="Meng A."/>
            <person name="Brown T."/>
            <person name="Cohen L."/>
        </authorList>
    </citation>
    <scope>NUCLEOTIDE SEQUENCE</scope>
    <source>
        <strain evidence="2">CCMP1243</strain>
    </source>
</reference>
<accession>A0A7S2RUZ2</accession>
<protein>
    <recommendedName>
        <fullName evidence="3">SGF29 C-terminal domain-containing protein</fullName>
    </recommendedName>
</protein>
<feature type="compositionally biased region" description="Low complexity" evidence="1">
    <location>
        <begin position="34"/>
        <end position="46"/>
    </location>
</feature>
<organism evidence="2">
    <name type="scientific">Rhizochromulina marina</name>
    <dbReference type="NCBI Taxonomy" id="1034831"/>
    <lineage>
        <taxon>Eukaryota</taxon>
        <taxon>Sar</taxon>
        <taxon>Stramenopiles</taxon>
        <taxon>Ochrophyta</taxon>
        <taxon>Dictyochophyceae</taxon>
        <taxon>Rhizochromulinales</taxon>
        <taxon>Rhizochromulina</taxon>
    </lineage>
</organism>
<evidence type="ECO:0000256" key="1">
    <source>
        <dbReference type="SAM" id="MobiDB-lite"/>
    </source>
</evidence>
<feature type="compositionally biased region" description="Polar residues" evidence="1">
    <location>
        <begin position="138"/>
        <end position="156"/>
    </location>
</feature>